<keyword evidence="4 7" id="KW-1133">Transmembrane helix</keyword>
<dbReference type="EMBL" id="FMJD01000008">
    <property type="protein sequence ID" value="SCM77008.1"/>
    <property type="molecule type" value="Genomic_DNA"/>
</dbReference>
<feature type="transmembrane region" description="Helical" evidence="7">
    <location>
        <begin position="86"/>
        <end position="103"/>
    </location>
</feature>
<feature type="transmembrane region" description="Helical" evidence="7">
    <location>
        <begin position="203"/>
        <end position="225"/>
    </location>
</feature>
<dbReference type="Pfam" id="PF03088">
    <property type="entry name" value="Str_synth"/>
    <property type="match status" value="1"/>
</dbReference>
<dbReference type="AlphaFoldDB" id="A0A212LHN5"/>
<evidence type="ECO:0000256" key="4">
    <source>
        <dbReference type="ARBA" id="ARBA00022989"/>
    </source>
</evidence>
<evidence type="ECO:0000256" key="3">
    <source>
        <dbReference type="ARBA" id="ARBA00022692"/>
    </source>
</evidence>
<dbReference type="InterPro" id="IPR001851">
    <property type="entry name" value="ABC_transp_permease"/>
</dbReference>
<feature type="transmembrane region" description="Helical" evidence="7">
    <location>
        <begin position="160"/>
        <end position="183"/>
    </location>
</feature>
<feature type="transmembrane region" description="Helical" evidence="7">
    <location>
        <begin position="313"/>
        <end position="332"/>
    </location>
</feature>
<accession>A0A212LHN5</accession>
<reference evidence="9" key="1">
    <citation type="submission" date="2016-08" db="EMBL/GenBank/DDBJ databases">
        <authorList>
            <person name="Seilhamer J.J."/>
        </authorList>
    </citation>
    <scope>NUCLEOTIDE SEQUENCE</scope>
    <source>
        <strain evidence="9">86</strain>
    </source>
</reference>
<dbReference type="InterPro" id="IPR011042">
    <property type="entry name" value="6-blade_b-propeller_TolB-like"/>
</dbReference>
<feature type="region of interest" description="Disordered" evidence="6">
    <location>
        <begin position="721"/>
        <end position="755"/>
    </location>
</feature>
<feature type="transmembrane region" description="Helical" evidence="7">
    <location>
        <begin position="256"/>
        <end position="275"/>
    </location>
</feature>
<evidence type="ECO:0000313" key="9">
    <source>
        <dbReference type="EMBL" id="SCM77008.1"/>
    </source>
</evidence>
<protein>
    <submittedName>
        <fullName evidence="9">Sugar ABC transporter permease</fullName>
    </submittedName>
</protein>
<dbReference type="PANTHER" id="PTHR32196">
    <property type="entry name" value="ABC TRANSPORTER PERMEASE PROTEIN YPHD-RELATED-RELATED"/>
    <property type="match status" value="1"/>
</dbReference>
<feature type="transmembrane region" description="Helical" evidence="7">
    <location>
        <begin position="338"/>
        <end position="356"/>
    </location>
</feature>
<sequence>MADADHSDPAMGRPIDQVEVSMRLPESLSRLIYNAIPSHLVGEILTKRWADNLVPFLLLSAVIAIFGTAINGFFAPASLLDTTRQLGEFLIVVIGLTIVMLGGGIDLSVGSIYALSVFMSVVGIYLWELPASLALVLAIATGGLCGAFNGVLIGYLRLRAFLTTLVTLIMGRSLYDILIIAWGRELQMSPVLNDQFDYIGTGSLGGLPVSILIAGVFALLAHVLLSRSRLGWHISAVGGSRRSAYNAGIPVRRTVFLTYVISGLSAGIAGFLFAARLSGAGPGTGSGLELAALTAAVVGGNSLGGGRGSIAKGLMGAVAVLTMTNGLIRLGYGTGSNQLVLGFMLAFAVVLDIRWAKNRHKVLAEVYVAPVHHRMSGDESALPNGGGAYALNDRLSDAAPIALGEVEGPEDVILDEDGNLYAGTRHGEIVRWFAPDYRRSEVFAHIGGFPLGLAMDRDGAIKTCVGAMGLYSIARDGEVTRLSTETNRSWASVVDDARLRDPNDCDIGPDGRIWFTDSTTRYDAHDWVLDSIESRPTGRLLVYDPKTGKTKTVRDGLRYANGVCLAHDGRSILIAESWACSVHRYWIDGPKAGSMECLIADMPGYPDNINRASDGGYWMAWLGVRTPTFDLSLRHPGFRKRMTRRLPGDDWLFPNINTGGVIKFDETGRIVGTLGDLTGKSHPMVTSMREHKGELFVGGILNNRIGRFRIPGADPEWTSWKSYWSGKTPPVAEGDPSQAARRRDSAETALPEGRA</sequence>
<evidence type="ECO:0000256" key="7">
    <source>
        <dbReference type="SAM" id="Phobius"/>
    </source>
</evidence>
<feature type="domain" description="Strictosidine synthase conserved region" evidence="8">
    <location>
        <begin position="503"/>
        <end position="589"/>
    </location>
</feature>
<proteinExistence type="predicted"/>
<gene>
    <name evidence="9" type="ORF">KL86PLE_40813</name>
</gene>
<dbReference type="PANTHER" id="PTHR32196:SF19">
    <property type="entry name" value="GALACTOFURANOSE TRANSPORTER PERMEASE PROTEIN YTFT"/>
    <property type="match status" value="1"/>
</dbReference>
<comment type="subcellular location">
    <subcellularLocation>
        <location evidence="1">Cell membrane</location>
        <topology evidence="1">Multi-pass membrane protein</topology>
    </subcellularLocation>
</comment>
<name>A0A212LHN5_9HYPH</name>
<dbReference type="GO" id="GO:0005886">
    <property type="term" value="C:plasma membrane"/>
    <property type="evidence" value="ECO:0007669"/>
    <property type="project" value="UniProtKB-SubCell"/>
</dbReference>
<dbReference type="CDD" id="cd06579">
    <property type="entry name" value="TM_PBP1_transp_AraH_like"/>
    <property type="match status" value="1"/>
</dbReference>
<dbReference type="Gene3D" id="2.120.10.30">
    <property type="entry name" value="TolB, C-terminal domain"/>
    <property type="match status" value="1"/>
</dbReference>
<feature type="transmembrane region" description="Helical" evidence="7">
    <location>
        <begin position="133"/>
        <end position="153"/>
    </location>
</feature>
<dbReference type="Pfam" id="PF02653">
    <property type="entry name" value="BPD_transp_2"/>
    <property type="match status" value="1"/>
</dbReference>
<evidence type="ECO:0000259" key="8">
    <source>
        <dbReference type="Pfam" id="PF03088"/>
    </source>
</evidence>
<evidence type="ECO:0000256" key="2">
    <source>
        <dbReference type="ARBA" id="ARBA00022475"/>
    </source>
</evidence>
<evidence type="ECO:0000256" key="1">
    <source>
        <dbReference type="ARBA" id="ARBA00004651"/>
    </source>
</evidence>
<evidence type="ECO:0000256" key="5">
    <source>
        <dbReference type="ARBA" id="ARBA00023136"/>
    </source>
</evidence>
<dbReference type="Pfam" id="PF20067">
    <property type="entry name" value="SSL_N"/>
    <property type="match status" value="1"/>
</dbReference>
<evidence type="ECO:0000256" key="6">
    <source>
        <dbReference type="SAM" id="MobiDB-lite"/>
    </source>
</evidence>
<keyword evidence="3 7" id="KW-0812">Transmembrane</keyword>
<dbReference type="InterPro" id="IPR018119">
    <property type="entry name" value="Strictosidine_synth_cons-reg"/>
</dbReference>
<keyword evidence="2" id="KW-1003">Cell membrane</keyword>
<dbReference type="GO" id="GO:0022857">
    <property type="term" value="F:transmembrane transporter activity"/>
    <property type="evidence" value="ECO:0007669"/>
    <property type="project" value="InterPro"/>
</dbReference>
<feature type="transmembrane region" description="Helical" evidence="7">
    <location>
        <begin position="53"/>
        <end position="74"/>
    </location>
</feature>
<keyword evidence="5 7" id="KW-0472">Membrane</keyword>
<organism evidence="9">
    <name type="scientific">uncultured Pleomorphomonas sp</name>
    <dbReference type="NCBI Taxonomy" id="442121"/>
    <lineage>
        <taxon>Bacteria</taxon>
        <taxon>Pseudomonadati</taxon>
        <taxon>Pseudomonadota</taxon>
        <taxon>Alphaproteobacteria</taxon>
        <taxon>Hyphomicrobiales</taxon>
        <taxon>Pleomorphomonadaceae</taxon>
        <taxon>Pleomorphomonas</taxon>
        <taxon>environmental samples</taxon>
    </lineage>
</organism>
<dbReference type="SUPFAM" id="SSF63829">
    <property type="entry name" value="Calcium-dependent phosphotriesterase"/>
    <property type="match status" value="1"/>
</dbReference>
<feature type="transmembrane region" description="Helical" evidence="7">
    <location>
        <begin position="110"/>
        <end position="127"/>
    </location>
</feature>